<dbReference type="PANTHER" id="PTHR36746">
    <property type="entry name" value="BNAC04G51760D PROTEIN"/>
    <property type="match status" value="1"/>
</dbReference>
<comment type="caution">
    <text evidence="2">The sequence shown here is derived from an EMBL/GenBank/DDBJ whole genome shotgun (WGS) entry which is preliminary data.</text>
</comment>
<gene>
    <name evidence="2" type="ORF">PHJA_000344600</name>
</gene>
<dbReference type="EMBL" id="BMAC01000036">
    <property type="protein sequence ID" value="GFP82013.1"/>
    <property type="molecule type" value="Genomic_DNA"/>
</dbReference>
<evidence type="ECO:0000313" key="2">
    <source>
        <dbReference type="EMBL" id="GFP82013.1"/>
    </source>
</evidence>
<dbReference type="OrthoDB" id="1588050at2759"/>
<proteinExistence type="predicted"/>
<organism evidence="2 3">
    <name type="scientific">Phtheirospermum japonicum</name>
    <dbReference type="NCBI Taxonomy" id="374723"/>
    <lineage>
        <taxon>Eukaryota</taxon>
        <taxon>Viridiplantae</taxon>
        <taxon>Streptophyta</taxon>
        <taxon>Embryophyta</taxon>
        <taxon>Tracheophyta</taxon>
        <taxon>Spermatophyta</taxon>
        <taxon>Magnoliopsida</taxon>
        <taxon>eudicotyledons</taxon>
        <taxon>Gunneridae</taxon>
        <taxon>Pentapetalae</taxon>
        <taxon>asterids</taxon>
        <taxon>lamiids</taxon>
        <taxon>Lamiales</taxon>
        <taxon>Orobanchaceae</taxon>
        <taxon>Orobanchaceae incertae sedis</taxon>
        <taxon>Phtheirospermum</taxon>
    </lineage>
</organism>
<evidence type="ECO:0000256" key="1">
    <source>
        <dbReference type="SAM" id="MobiDB-lite"/>
    </source>
</evidence>
<evidence type="ECO:0000313" key="3">
    <source>
        <dbReference type="Proteomes" id="UP000653305"/>
    </source>
</evidence>
<keyword evidence="3" id="KW-1185">Reference proteome</keyword>
<feature type="compositionally biased region" description="Basic residues" evidence="1">
    <location>
        <begin position="29"/>
        <end position="40"/>
    </location>
</feature>
<reference evidence="2" key="1">
    <citation type="submission" date="2020-07" db="EMBL/GenBank/DDBJ databases">
        <title>Ethylene signaling mediates host invasion by parasitic plants.</title>
        <authorList>
            <person name="Yoshida S."/>
        </authorList>
    </citation>
    <scope>NUCLEOTIDE SEQUENCE</scope>
    <source>
        <strain evidence="2">Okayama</strain>
    </source>
</reference>
<accession>A0A830BC97</accession>
<dbReference type="Proteomes" id="UP000653305">
    <property type="component" value="Unassembled WGS sequence"/>
</dbReference>
<dbReference type="AlphaFoldDB" id="A0A830BC97"/>
<feature type="region of interest" description="Disordered" evidence="1">
    <location>
        <begin position="29"/>
        <end position="51"/>
    </location>
</feature>
<name>A0A830BC97_9LAMI</name>
<protein>
    <submittedName>
        <fullName evidence="2">Uncharacterized protein</fullName>
    </submittedName>
</protein>
<dbReference type="PANTHER" id="PTHR36746:SF3">
    <property type="entry name" value="DUF4005 DOMAIN-CONTAINING PROTEIN"/>
    <property type="match status" value="1"/>
</dbReference>
<sequence>MIPVEFEPHASHVPKQVIAERDVVIVKSRKLSKSSPKKGKNSQPEFDDENKFSDYISKVKDRMMKTASNVSGGGGVTGVETSPIRDSFNDNVANYINRAKIKVRKTTSVGDDKSFSLK</sequence>